<dbReference type="InterPro" id="IPR001310">
    <property type="entry name" value="Histidine_triad_HIT"/>
</dbReference>
<dbReference type="Gene3D" id="3.30.428.10">
    <property type="entry name" value="HIT-like"/>
    <property type="match status" value="1"/>
</dbReference>
<sequence>MTYDPNNPFAKILRGDAPCVKVCETGDVMAFMDLMPQSDGHVLVVPKEPAATLFDLSDAGAEASIRVVRRVALAVRAALAPDGVFVGQFNGRAAGQTVEHVHFHVIPRWADQPLRMHARVVADAAELEALAERIRAHLRD</sequence>
<accession>A0A4P8IPB6</accession>
<dbReference type="PRINTS" id="PR00332">
    <property type="entry name" value="HISTRIAD"/>
</dbReference>
<dbReference type="AlphaFoldDB" id="A0A4P8IPB6"/>
<dbReference type="RefSeq" id="WP_137332755.1">
    <property type="nucleotide sequence ID" value="NZ_CP040077.1"/>
</dbReference>
<gene>
    <name evidence="5" type="ORF">FAZ95_12545</name>
</gene>
<proteinExistence type="predicted"/>
<dbReference type="PANTHER" id="PTHR46648:SF1">
    <property type="entry name" value="ADENOSINE 5'-MONOPHOSPHORAMIDASE HNT1"/>
    <property type="match status" value="1"/>
</dbReference>
<dbReference type="Proteomes" id="UP000298656">
    <property type="component" value="Chromosome 1"/>
</dbReference>
<dbReference type="GO" id="GO:0009117">
    <property type="term" value="P:nucleotide metabolic process"/>
    <property type="evidence" value="ECO:0007669"/>
    <property type="project" value="TreeGrafter"/>
</dbReference>
<evidence type="ECO:0000313" key="6">
    <source>
        <dbReference type="Proteomes" id="UP000298656"/>
    </source>
</evidence>
<dbReference type="SUPFAM" id="SSF54197">
    <property type="entry name" value="HIT-like"/>
    <property type="match status" value="1"/>
</dbReference>
<evidence type="ECO:0000256" key="3">
    <source>
        <dbReference type="PROSITE-ProRule" id="PRU00464"/>
    </source>
</evidence>
<protein>
    <submittedName>
        <fullName evidence="5">HIT domain-containing protein</fullName>
    </submittedName>
</protein>
<keyword evidence="6" id="KW-1185">Reference proteome</keyword>
<dbReference type="EMBL" id="CP040077">
    <property type="protein sequence ID" value="QCP49931.1"/>
    <property type="molecule type" value="Genomic_DNA"/>
</dbReference>
<dbReference type="GO" id="GO:0003824">
    <property type="term" value="F:catalytic activity"/>
    <property type="evidence" value="ECO:0007669"/>
    <property type="project" value="InterPro"/>
</dbReference>
<dbReference type="InterPro" id="IPR011146">
    <property type="entry name" value="HIT-like"/>
</dbReference>
<evidence type="ECO:0000313" key="5">
    <source>
        <dbReference type="EMBL" id="QCP49931.1"/>
    </source>
</evidence>
<name>A0A4P8IPB6_9BURK</name>
<dbReference type="Pfam" id="PF01230">
    <property type="entry name" value="HIT"/>
    <property type="match status" value="1"/>
</dbReference>
<dbReference type="KEGG" id="tvl:FAZ95_12545"/>
<dbReference type="InterPro" id="IPR036265">
    <property type="entry name" value="HIT-like_sf"/>
</dbReference>
<feature type="active site" description="Tele-AMP-histidine intermediate" evidence="1">
    <location>
        <position position="102"/>
    </location>
</feature>
<feature type="domain" description="HIT" evidence="4">
    <location>
        <begin position="8"/>
        <end position="115"/>
    </location>
</feature>
<dbReference type="PROSITE" id="PS51084">
    <property type="entry name" value="HIT_2"/>
    <property type="match status" value="1"/>
</dbReference>
<evidence type="ECO:0000256" key="2">
    <source>
        <dbReference type="PIRSR" id="PIRSR601310-3"/>
    </source>
</evidence>
<evidence type="ECO:0000256" key="1">
    <source>
        <dbReference type="PIRSR" id="PIRSR601310-1"/>
    </source>
</evidence>
<reference evidence="5 6" key="1">
    <citation type="submission" date="2019-05" db="EMBL/GenBank/DDBJ databases">
        <title>Burkholderia sp. DHOD12, isolated from subtropical forest soil.</title>
        <authorList>
            <person name="Gao Z.-H."/>
            <person name="Qiu L.-H."/>
        </authorList>
    </citation>
    <scope>NUCLEOTIDE SEQUENCE [LARGE SCALE GENOMIC DNA]</scope>
    <source>
        <strain evidence="5 6">DHOD12</strain>
    </source>
</reference>
<organism evidence="5 6">
    <name type="scientific">Trinickia violacea</name>
    <dbReference type="NCBI Taxonomy" id="2571746"/>
    <lineage>
        <taxon>Bacteria</taxon>
        <taxon>Pseudomonadati</taxon>
        <taxon>Pseudomonadota</taxon>
        <taxon>Betaproteobacteria</taxon>
        <taxon>Burkholderiales</taxon>
        <taxon>Burkholderiaceae</taxon>
        <taxon>Trinickia</taxon>
    </lineage>
</organism>
<dbReference type="OrthoDB" id="9784774at2"/>
<dbReference type="PANTHER" id="PTHR46648">
    <property type="entry name" value="HIT FAMILY PROTEIN 1"/>
    <property type="match status" value="1"/>
</dbReference>
<evidence type="ECO:0000259" key="4">
    <source>
        <dbReference type="PROSITE" id="PS51084"/>
    </source>
</evidence>
<feature type="short sequence motif" description="Histidine triad motif" evidence="2 3">
    <location>
        <begin position="100"/>
        <end position="104"/>
    </location>
</feature>